<gene>
    <name evidence="3" type="ORF">FRZ54_07440</name>
</gene>
<dbReference type="GO" id="GO:0005242">
    <property type="term" value="F:inward rectifier potassium channel activity"/>
    <property type="evidence" value="ECO:0007669"/>
    <property type="project" value="InterPro"/>
</dbReference>
<name>A0A5B8UUH7_9SPHI</name>
<keyword evidence="1" id="KW-0472">Membrane</keyword>
<proteinExistence type="predicted"/>
<keyword evidence="4" id="KW-1185">Reference proteome</keyword>
<evidence type="ECO:0000259" key="2">
    <source>
        <dbReference type="Pfam" id="PF07885"/>
    </source>
</evidence>
<accession>A0A5B8UUH7</accession>
<evidence type="ECO:0000313" key="3">
    <source>
        <dbReference type="EMBL" id="QEC62425.1"/>
    </source>
</evidence>
<keyword evidence="1" id="KW-0812">Transmembrane</keyword>
<organism evidence="3 4">
    <name type="scientific">Mucilaginibacter ginsenosidivorans</name>
    <dbReference type="NCBI Taxonomy" id="398053"/>
    <lineage>
        <taxon>Bacteria</taxon>
        <taxon>Pseudomonadati</taxon>
        <taxon>Bacteroidota</taxon>
        <taxon>Sphingobacteriia</taxon>
        <taxon>Sphingobacteriales</taxon>
        <taxon>Sphingobacteriaceae</taxon>
        <taxon>Mucilaginibacter</taxon>
    </lineage>
</organism>
<dbReference type="PANTHER" id="PTHR11767">
    <property type="entry name" value="INWARD RECTIFIER POTASSIUM CHANNEL"/>
    <property type="match status" value="1"/>
</dbReference>
<dbReference type="SUPFAM" id="SSF81324">
    <property type="entry name" value="Voltage-gated potassium channels"/>
    <property type="match status" value="1"/>
</dbReference>
<keyword evidence="1" id="KW-1133">Transmembrane helix</keyword>
<feature type="transmembrane region" description="Helical" evidence="1">
    <location>
        <begin position="20"/>
        <end position="44"/>
    </location>
</feature>
<dbReference type="Pfam" id="PF07885">
    <property type="entry name" value="Ion_trans_2"/>
    <property type="match status" value="1"/>
</dbReference>
<evidence type="ECO:0000313" key="4">
    <source>
        <dbReference type="Proteomes" id="UP000321479"/>
    </source>
</evidence>
<sequence length="282" mass="33088">MRNSMNKLVKYVCGTRTKIIIAFIVVALFIYIFFLLIFASLYFYTNSLCSTQNKPATSISFFDCLYFSLVSFHTIGYGDILPCLPVGKTILFFQSITSTIYTSIYSGFLVYLFIKRPQNVFTSEDCFIRFIYDKFWFSIRVGNRGAEVINCKASIELLNPDDRHRDKIFIQVAENLTLLVKTWYVDIDLTKKINLRLLRKLQDVINNDEEILIRFLFTGIDQRNGTPVTFLKCFSSKNLKFGHWFNPVNAKNRGRNTFNFKWRNFNSIEPMDFEKVNEFKTL</sequence>
<evidence type="ECO:0000256" key="1">
    <source>
        <dbReference type="SAM" id="Phobius"/>
    </source>
</evidence>
<keyword evidence="3" id="KW-0406">Ion transport</keyword>
<dbReference type="GO" id="GO:0034765">
    <property type="term" value="P:regulation of monoatomic ion transmembrane transport"/>
    <property type="evidence" value="ECO:0007669"/>
    <property type="project" value="TreeGrafter"/>
</dbReference>
<keyword evidence="3" id="KW-0813">Transport</keyword>
<dbReference type="EMBL" id="CP042436">
    <property type="protein sequence ID" value="QEC62425.1"/>
    <property type="molecule type" value="Genomic_DNA"/>
</dbReference>
<dbReference type="KEGG" id="mgin:FRZ54_07440"/>
<dbReference type="InterPro" id="IPR016449">
    <property type="entry name" value="K_chnl_inward-rec_Kir"/>
</dbReference>
<reference evidence="3 4" key="1">
    <citation type="journal article" date="2017" name="Curr. Microbiol.">
        <title>Mucilaginibacter ginsenosidivorans sp. nov., Isolated from Soil of Ginseng Field.</title>
        <authorList>
            <person name="Kim M.M."/>
            <person name="Siddiqi M.Z."/>
            <person name="Im W.T."/>
        </authorList>
    </citation>
    <scope>NUCLEOTIDE SEQUENCE [LARGE SCALE GENOMIC DNA]</scope>
    <source>
        <strain evidence="3 4">Gsoil 3017</strain>
    </source>
</reference>
<protein>
    <submittedName>
        <fullName evidence="3">Two pore domain potassium channel family protein</fullName>
    </submittedName>
</protein>
<dbReference type="AlphaFoldDB" id="A0A5B8UUH7"/>
<dbReference type="Gene3D" id="1.10.287.70">
    <property type="match status" value="1"/>
</dbReference>
<feature type="domain" description="Potassium channel" evidence="2">
    <location>
        <begin position="31"/>
        <end position="109"/>
    </location>
</feature>
<keyword evidence="3" id="KW-0407">Ion channel</keyword>
<dbReference type="InterPro" id="IPR013099">
    <property type="entry name" value="K_chnl_dom"/>
</dbReference>
<dbReference type="GO" id="GO:0005886">
    <property type="term" value="C:plasma membrane"/>
    <property type="evidence" value="ECO:0007669"/>
    <property type="project" value="TreeGrafter"/>
</dbReference>
<dbReference type="Gene3D" id="2.60.40.1400">
    <property type="entry name" value="G protein-activated inward rectifier potassium channel 1"/>
    <property type="match status" value="1"/>
</dbReference>
<dbReference type="GO" id="GO:1990573">
    <property type="term" value="P:potassium ion import across plasma membrane"/>
    <property type="evidence" value="ECO:0007669"/>
    <property type="project" value="TreeGrafter"/>
</dbReference>
<dbReference type="InterPro" id="IPR013518">
    <property type="entry name" value="K_chnl_inward-rec_Kir_cyto"/>
</dbReference>
<dbReference type="Proteomes" id="UP000321479">
    <property type="component" value="Chromosome"/>
</dbReference>
<feature type="transmembrane region" description="Helical" evidence="1">
    <location>
        <begin position="90"/>
        <end position="114"/>
    </location>
</feature>
<dbReference type="OrthoDB" id="9799090at2"/>